<reference evidence="1 2" key="1">
    <citation type="submission" date="2019-02" db="EMBL/GenBank/DDBJ databases">
        <authorList>
            <person name="He Y."/>
            <person name="Shi H."/>
            <person name="Li J."/>
            <person name="Sun Y."/>
        </authorList>
    </citation>
    <scope>NUCLEOTIDE SEQUENCE [LARGE SCALE GENOMIC DNA]</scope>
</reference>
<evidence type="ECO:0000313" key="2">
    <source>
        <dbReference type="Proteomes" id="UP000294655"/>
    </source>
</evidence>
<sequence length="100" mass="11863">MNNLLAYPLTLSKRECVDEILEGNDQDKIDLICQWYDYEKNHMNRHKCWHHLMLRDGTEVDGTYYPNADSWTRMTGNGPDRLKDSQIGAVKISRKQWDFD</sequence>
<dbReference type="EMBL" id="MK580972">
    <property type="protein sequence ID" value="QBP06339.1"/>
    <property type="molecule type" value="Genomic_DNA"/>
</dbReference>
<dbReference type="RefSeq" id="YP_009844489.1">
    <property type="nucleotide sequence ID" value="NC_048755.1"/>
</dbReference>
<dbReference type="KEGG" id="vg:55614813"/>
<accession>A0A482ID29</accession>
<dbReference type="Proteomes" id="UP000294655">
    <property type="component" value="Segment"/>
</dbReference>
<proteinExistence type="predicted"/>
<evidence type="ECO:0000313" key="1">
    <source>
        <dbReference type="EMBL" id="QBP06339.1"/>
    </source>
</evidence>
<name>A0A482ID29_9CAUD</name>
<organism evidence="1 2">
    <name type="scientific">Stenotrophomonas phage YB07</name>
    <dbReference type="NCBI Taxonomy" id="2555548"/>
    <lineage>
        <taxon>Viruses</taxon>
        <taxon>Duplodnaviria</taxon>
        <taxon>Heunggongvirae</taxon>
        <taxon>Uroviricota</taxon>
        <taxon>Caudoviricetes</taxon>
        <taxon>Menderavirus</taxon>
        <taxon>Menderavirus IMESM1</taxon>
    </lineage>
</organism>
<protein>
    <submittedName>
        <fullName evidence="1">Uncharacterized protein</fullName>
    </submittedName>
</protein>
<dbReference type="GeneID" id="55614813"/>